<feature type="binding site" evidence="8">
    <location>
        <position position="5"/>
    </location>
    <ligand>
        <name>Mg(2+)</name>
        <dbReference type="ChEBI" id="CHEBI:18420"/>
    </ligand>
</feature>
<dbReference type="GO" id="GO:0004540">
    <property type="term" value="F:RNA nuclease activity"/>
    <property type="evidence" value="ECO:0007669"/>
    <property type="project" value="InterPro"/>
</dbReference>
<dbReference type="RefSeq" id="WP_179507403.1">
    <property type="nucleotide sequence ID" value="NZ_JACCBY010000001.1"/>
</dbReference>
<dbReference type="CDD" id="cd18731">
    <property type="entry name" value="PIN_NgFitB-like"/>
    <property type="match status" value="1"/>
</dbReference>
<dbReference type="SUPFAM" id="SSF88723">
    <property type="entry name" value="PIN domain-like"/>
    <property type="match status" value="1"/>
</dbReference>
<evidence type="ECO:0000256" key="5">
    <source>
        <dbReference type="ARBA" id="ARBA00022801"/>
    </source>
</evidence>
<reference evidence="10 11" key="1">
    <citation type="submission" date="2020-08" db="EMBL/GenBank/DDBJ databases">
        <title>The Agave Microbiome: Exploring the role of microbial communities in plant adaptations to desert environments.</title>
        <authorList>
            <person name="Partida-Martinez L.P."/>
        </authorList>
    </citation>
    <scope>NUCLEOTIDE SEQUENCE [LARGE SCALE GENOMIC DNA]</scope>
    <source>
        <strain evidence="10 11">AS2.3</strain>
    </source>
</reference>
<dbReference type="PANTHER" id="PTHR33653">
    <property type="entry name" value="RIBONUCLEASE VAPC2"/>
    <property type="match status" value="1"/>
</dbReference>
<comment type="function">
    <text evidence="8">Toxic component of a toxin-antitoxin (TA) system. An RNase.</text>
</comment>
<evidence type="ECO:0000313" key="11">
    <source>
        <dbReference type="Proteomes" id="UP000517753"/>
    </source>
</evidence>
<dbReference type="AlphaFoldDB" id="A0A7Y9FKL9"/>
<keyword evidence="8" id="KW-0800">Toxin</keyword>
<keyword evidence="5 8" id="KW-0378">Hydrolase</keyword>
<evidence type="ECO:0000256" key="6">
    <source>
        <dbReference type="ARBA" id="ARBA00022842"/>
    </source>
</evidence>
<dbReference type="Pfam" id="PF01850">
    <property type="entry name" value="PIN"/>
    <property type="match status" value="1"/>
</dbReference>
<proteinExistence type="inferred from homology"/>
<dbReference type="GO" id="GO:0016787">
    <property type="term" value="F:hydrolase activity"/>
    <property type="evidence" value="ECO:0007669"/>
    <property type="project" value="UniProtKB-KW"/>
</dbReference>
<keyword evidence="4 8" id="KW-0479">Metal-binding</keyword>
<evidence type="ECO:0000256" key="4">
    <source>
        <dbReference type="ARBA" id="ARBA00022723"/>
    </source>
</evidence>
<comment type="caution">
    <text evidence="10">The sequence shown here is derived from an EMBL/GenBank/DDBJ whole genome shotgun (WGS) entry which is preliminary data.</text>
</comment>
<evidence type="ECO:0000259" key="9">
    <source>
        <dbReference type="Pfam" id="PF01850"/>
    </source>
</evidence>
<keyword evidence="11" id="KW-1185">Reference proteome</keyword>
<evidence type="ECO:0000256" key="2">
    <source>
        <dbReference type="ARBA" id="ARBA00022649"/>
    </source>
</evidence>
<dbReference type="GO" id="GO:0090729">
    <property type="term" value="F:toxin activity"/>
    <property type="evidence" value="ECO:0007669"/>
    <property type="project" value="UniProtKB-KW"/>
</dbReference>
<dbReference type="InterPro" id="IPR029060">
    <property type="entry name" value="PIN-like_dom_sf"/>
</dbReference>
<comment type="cofactor">
    <cofactor evidence="1 8">
        <name>Mg(2+)</name>
        <dbReference type="ChEBI" id="CHEBI:18420"/>
    </cofactor>
</comment>
<dbReference type="InterPro" id="IPR002716">
    <property type="entry name" value="PIN_dom"/>
</dbReference>
<feature type="binding site" evidence="8">
    <location>
        <position position="104"/>
    </location>
    <ligand>
        <name>Mg(2+)</name>
        <dbReference type="ChEBI" id="CHEBI:18420"/>
    </ligand>
</feature>
<dbReference type="GO" id="GO:0000287">
    <property type="term" value="F:magnesium ion binding"/>
    <property type="evidence" value="ECO:0007669"/>
    <property type="project" value="UniProtKB-UniRule"/>
</dbReference>
<dbReference type="InterPro" id="IPR022907">
    <property type="entry name" value="VapC_family"/>
</dbReference>
<evidence type="ECO:0000256" key="3">
    <source>
        <dbReference type="ARBA" id="ARBA00022722"/>
    </source>
</evidence>
<gene>
    <name evidence="8" type="primary">vapC</name>
    <name evidence="10" type="ORF">HD841_000627</name>
</gene>
<accession>A0A7Y9FKL9</accession>
<dbReference type="PANTHER" id="PTHR33653:SF1">
    <property type="entry name" value="RIBONUCLEASE VAPC2"/>
    <property type="match status" value="1"/>
</dbReference>
<keyword evidence="2 8" id="KW-1277">Toxin-antitoxin system</keyword>
<keyword evidence="3 8" id="KW-0540">Nuclease</keyword>
<dbReference type="EC" id="3.1.-.-" evidence="8"/>
<dbReference type="EMBL" id="JACCBY010000001">
    <property type="protein sequence ID" value="NYD88858.1"/>
    <property type="molecule type" value="Genomic_DNA"/>
</dbReference>
<evidence type="ECO:0000313" key="10">
    <source>
        <dbReference type="EMBL" id="NYD88858.1"/>
    </source>
</evidence>
<evidence type="ECO:0000256" key="1">
    <source>
        <dbReference type="ARBA" id="ARBA00001946"/>
    </source>
</evidence>
<protein>
    <recommendedName>
        <fullName evidence="8">Ribonuclease VapC</fullName>
        <shortName evidence="8">RNase VapC</shortName>
        <ecNumber evidence="8">3.1.-.-</ecNumber>
    </recommendedName>
    <alternativeName>
        <fullName evidence="8">Toxin VapC</fullName>
    </alternativeName>
</protein>
<organism evidence="10 11">
    <name type="scientific">Sphingomonas melonis</name>
    <dbReference type="NCBI Taxonomy" id="152682"/>
    <lineage>
        <taxon>Bacteria</taxon>
        <taxon>Pseudomonadati</taxon>
        <taxon>Pseudomonadota</taxon>
        <taxon>Alphaproteobacteria</taxon>
        <taxon>Sphingomonadales</taxon>
        <taxon>Sphingomonadaceae</taxon>
        <taxon>Sphingomonas</taxon>
    </lineage>
</organism>
<evidence type="ECO:0000256" key="8">
    <source>
        <dbReference type="HAMAP-Rule" id="MF_00265"/>
    </source>
</evidence>
<dbReference type="InterPro" id="IPR050556">
    <property type="entry name" value="Type_II_TA_system_RNase"/>
</dbReference>
<dbReference type="HAMAP" id="MF_00265">
    <property type="entry name" value="VapC_Nob1"/>
    <property type="match status" value="1"/>
</dbReference>
<comment type="similarity">
    <text evidence="7 8">Belongs to the PINc/VapC protein family.</text>
</comment>
<feature type="domain" description="PIN" evidence="9">
    <location>
        <begin position="2"/>
        <end position="128"/>
    </location>
</feature>
<keyword evidence="6 8" id="KW-0460">Magnesium</keyword>
<dbReference type="Gene3D" id="3.40.50.1010">
    <property type="entry name" value="5'-nuclease"/>
    <property type="match status" value="1"/>
</dbReference>
<sequence length="141" mass="14939">MILLDTNVVSEPWKPAPDPRVAAWLDAQAIDTLYLSAVTVAELRFGIAVMPPGKRRDTLDHRLEHDVLPLFAGRVLAFDLDASRAYADGMAAARRGGAPIGLADGYIAAIAATHGLVVASRDTRPFAAAGLAVVDPWQATP</sequence>
<name>A0A7Y9FKL9_9SPHN</name>
<dbReference type="Proteomes" id="UP000517753">
    <property type="component" value="Unassembled WGS sequence"/>
</dbReference>
<evidence type="ECO:0000256" key="7">
    <source>
        <dbReference type="ARBA" id="ARBA00038093"/>
    </source>
</evidence>